<dbReference type="InterPro" id="IPR029787">
    <property type="entry name" value="Nucleotide_cyclase"/>
</dbReference>
<dbReference type="InterPro" id="IPR052155">
    <property type="entry name" value="Biofilm_reg_signaling"/>
</dbReference>
<protein>
    <submittedName>
        <fullName evidence="5">EAL domain-containing protein</fullName>
    </submittedName>
</protein>
<dbReference type="SUPFAM" id="SSF55785">
    <property type="entry name" value="PYP-like sensor domain (PAS domain)"/>
    <property type="match status" value="1"/>
</dbReference>
<dbReference type="RefSeq" id="WP_377245315.1">
    <property type="nucleotide sequence ID" value="NZ_JBHLXP010000003.1"/>
</dbReference>
<dbReference type="SMART" id="SM00052">
    <property type="entry name" value="EAL"/>
    <property type="match status" value="1"/>
</dbReference>
<feature type="domain" description="Response regulatory" evidence="2">
    <location>
        <begin position="6"/>
        <end position="125"/>
    </location>
</feature>
<dbReference type="InterPro" id="IPR001789">
    <property type="entry name" value="Sig_transdc_resp-reg_receiver"/>
</dbReference>
<evidence type="ECO:0000313" key="6">
    <source>
        <dbReference type="Proteomes" id="UP001589813"/>
    </source>
</evidence>
<dbReference type="InterPro" id="IPR001633">
    <property type="entry name" value="EAL_dom"/>
</dbReference>
<dbReference type="CDD" id="cd01948">
    <property type="entry name" value="EAL"/>
    <property type="match status" value="1"/>
</dbReference>
<accession>A0ABV6BH81</accession>
<dbReference type="Gene3D" id="3.30.70.270">
    <property type="match status" value="1"/>
</dbReference>
<dbReference type="PROSITE" id="PS50110">
    <property type="entry name" value="RESPONSE_REGULATORY"/>
    <property type="match status" value="2"/>
</dbReference>
<dbReference type="SMART" id="SM00267">
    <property type="entry name" value="GGDEF"/>
    <property type="match status" value="1"/>
</dbReference>
<dbReference type="Pfam" id="PF00990">
    <property type="entry name" value="GGDEF"/>
    <property type="match status" value="1"/>
</dbReference>
<feature type="modified residue" description="4-aspartylphosphate" evidence="1">
    <location>
        <position position="184"/>
    </location>
</feature>
<evidence type="ECO:0000256" key="1">
    <source>
        <dbReference type="PROSITE-ProRule" id="PRU00169"/>
    </source>
</evidence>
<dbReference type="CDD" id="cd01949">
    <property type="entry name" value="GGDEF"/>
    <property type="match status" value="1"/>
</dbReference>
<evidence type="ECO:0000259" key="3">
    <source>
        <dbReference type="PROSITE" id="PS50883"/>
    </source>
</evidence>
<feature type="domain" description="Response regulatory" evidence="2">
    <location>
        <begin position="135"/>
        <end position="249"/>
    </location>
</feature>
<sequence>MQVKYVMLLVAGEQMQQTVQQFLPESDALQLIVVNNSADAIAILKQKYVNLILTEIEIGGIDGWRLARLVRANVLKCEEKTPIILLSATYCERITETTARAYGIDLVLPKEQVAQIPQIVARFQQTEQRLQQRQTILIVEDDADIAELAKRIVLPNYDVEIAVTGPQAVDMYRRSSSYALVLLDVMLPELNGQEVLAEIMRLNPKQSVVVMTAHGGIELAEQMMLQGAADFVNKPFRAEQLRRVIDVAAMREDFLISNEQFKQKVQQLAGSEERYRDLSEVHQRVLDHVSTVLMELTSAGTIKFANRAWYDLTAHSAVADPDSFLHFLRPADQALVRTQLAAICAGDLDQWRTELQLAQPNFWMSLNMAALPDKISGVTVTLENIDERKKAEQELQHLAMHDPLTGLYNRHFSDRELMRIAALASDKQSHALMYIDLDHFKVVNDSHGHSQGDAILREVANRLAMGLSADDLLCRVGGDEFVVISPAKTLEQANELATRLCVALDAQPYRLMDKVYTLSCSIGVTIVDGSQPDAQVYLQQADIALYVAKAKGRNRAHCYSVSDAASDKLRNSLQWAQQLREAIVNDQIVMHFQPIMCVRTGAIAYYEALVRLNLNGNIVYPGEFIQALEQVEDINLLDHQVIGKTIEMMSRHAVLKKVAINLSAQAFRDERLVPWIEQTLLKYQVEPSRVVFELTETASLNNIAGTCAMFNQLNRLGCEFSIDDFGTGFSTFSYIKQLPASSIKIDGSFVKNMHQDTMDFVLVKAMAEIAHALGRKSVAEFVENEQILTLLQQLGVDYAQGYHISKPMPIELLEKTF</sequence>
<dbReference type="SMART" id="SM00448">
    <property type="entry name" value="REC"/>
    <property type="match status" value="2"/>
</dbReference>
<dbReference type="Pfam" id="PF00563">
    <property type="entry name" value="EAL"/>
    <property type="match status" value="1"/>
</dbReference>
<feature type="domain" description="GGDEF" evidence="4">
    <location>
        <begin position="428"/>
        <end position="561"/>
    </location>
</feature>
<dbReference type="InterPro" id="IPR000160">
    <property type="entry name" value="GGDEF_dom"/>
</dbReference>
<dbReference type="PANTHER" id="PTHR44757">
    <property type="entry name" value="DIGUANYLATE CYCLASE DGCP"/>
    <property type="match status" value="1"/>
</dbReference>
<dbReference type="Gene3D" id="3.30.450.20">
    <property type="entry name" value="PAS domain"/>
    <property type="match status" value="1"/>
</dbReference>
<gene>
    <name evidence="5" type="ORF">ACFFJP_14245</name>
</gene>
<dbReference type="SUPFAM" id="SSF55073">
    <property type="entry name" value="Nucleotide cyclase"/>
    <property type="match status" value="1"/>
</dbReference>
<dbReference type="Gene3D" id="3.20.20.450">
    <property type="entry name" value="EAL domain"/>
    <property type="match status" value="1"/>
</dbReference>
<organism evidence="5 6">
    <name type="scientific">Rheinheimera tilapiae</name>
    <dbReference type="NCBI Taxonomy" id="875043"/>
    <lineage>
        <taxon>Bacteria</taxon>
        <taxon>Pseudomonadati</taxon>
        <taxon>Pseudomonadota</taxon>
        <taxon>Gammaproteobacteria</taxon>
        <taxon>Chromatiales</taxon>
        <taxon>Chromatiaceae</taxon>
        <taxon>Rheinheimera</taxon>
    </lineage>
</organism>
<dbReference type="InterPro" id="IPR043128">
    <property type="entry name" value="Rev_trsase/Diguanyl_cyclase"/>
</dbReference>
<proteinExistence type="predicted"/>
<dbReference type="PROSITE" id="PS50887">
    <property type="entry name" value="GGDEF"/>
    <property type="match status" value="1"/>
</dbReference>
<dbReference type="SUPFAM" id="SSF52172">
    <property type="entry name" value="CheY-like"/>
    <property type="match status" value="2"/>
</dbReference>
<feature type="domain" description="EAL" evidence="3">
    <location>
        <begin position="572"/>
        <end position="817"/>
    </location>
</feature>
<comment type="caution">
    <text evidence="5">The sequence shown here is derived from an EMBL/GenBank/DDBJ whole genome shotgun (WGS) entry which is preliminary data.</text>
</comment>
<dbReference type="NCBIfam" id="TIGR00254">
    <property type="entry name" value="GGDEF"/>
    <property type="match status" value="1"/>
</dbReference>
<dbReference type="SUPFAM" id="SSF141868">
    <property type="entry name" value="EAL domain-like"/>
    <property type="match status" value="1"/>
</dbReference>
<comment type="caution">
    <text evidence="1">Lacks conserved residue(s) required for the propagation of feature annotation.</text>
</comment>
<dbReference type="PROSITE" id="PS50883">
    <property type="entry name" value="EAL"/>
    <property type="match status" value="1"/>
</dbReference>
<keyword evidence="6" id="KW-1185">Reference proteome</keyword>
<dbReference type="Gene3D" id="3.40.50.2300">
    <property type="match status" value="2"/>
</dbReference>
<evidence type="ECO:0000259" key="4">
    <source>
        <dbReference type="PROSITE" id="PS50887"/>
    </source>
</evidence>
<dbReference type="EMBL" id="JBHLXP010000003">
    <property type="protein sequence ID" value="MFC0049453.1"/>
    <property type="molecule type" value="Genomic_DNA"/>
</dbReference>
<keyword evidence="1" id="KW-0597">Phosphoprotein</keyword>
<dbReference type="InterPro" id="IPR011006">
    <property type="entry name" value="CheY-like_superfamily"/>
</dbReference>
<dbReference type="Pfam" id="PF00072">
    <property type="entry name" value="Response_reg"/>
    <property type="match status" value="2"/>
</dbReference>
<dbReference type="InterPro" id="IPR035919">
    <property type="entry name" value="EAL_sf"/>
</dbReference>
<dbReference type="Proteomes" id="UP001589813">
    <property type="component" value="Unassembled WGS sequence"/>
</dbReference>
<name>A0ABV6BH81_9GAMM</name>
<dbReference type="CDD" id="cd00156">
    <property type="entry name" value="REC"/>
    <property type="match status" value="1"/>
</dbReference>
<dbReference type="InterPro" id="IPR035965">
    <property type="entry name" value="PAS-like_dom_sf"/>
</dbReference>
<reference evidence="5 6" key="1">
    <citation type="submission" date="2024-09" db="EMBL/GenBank/DDBJ databases">
        <authorList>
            <person name="Sun Q."/>
            <person name="Mori K."/>
        </authorList>
    </citation>
    <scope>NUCLEOTIDE SEQUENCE [LARGE SCALE GENOMIC DNA]</scope>
    <source>
        <strain evidence="5 6">KCTC 23315</strain>
    </source>
</reference>
<evidence type="ECO:0000313" key="5">
    <source>
        <dbReference type="EMBL" id="MFC0049453.1"/>
    </source>
</evidence>
<evidence type="ECO:0000259" key="2">
    <source>
        <dbReference type="PROSITE" id="PS50110"/>
    </source>
</evidence>
<dbReference type="PANTHER" id="PTHR44757:SF2">
    <property type="entry name" value="BIOFILM ARCHITECTURE MAINTENANCE PROTEIN MBAA"/>
    <property type="match status" value="1"/>
</dbReference>